<gene>
    <name evidence="2" type="ORF">TRITD_7Bv1G077730</name>
</gene>
<evidence type="ECO:0000313" key="3">
    <source>
        <dbReference type="Proteomes" id="UP000324705"/>
    </source>
</evidence>
<proteinExistence type="predicted"/>
<name>A0A9R0ZYW8_TRITD</name>
<organism evidence="2 3">
    <name type="scientific">Triticum turgidum subsp. durum</name>
    <name type="common">Durum wheat</name>
    <name type="synonym">Triticum durum</name>
    <dbReference type="NCBI Taxonomy" id="4567"/>
    <lineage>
        <taxon>Eukaryota</taxon>
        <taxon>Viridiplantae</taxon>
        <taxon>Streptophyta</taxon>
        <taxon>Embryophyta</taxon>
        <taxon>Tracheophyta</taxon>
        <taxon>Spermatophyta</taxon>
        <taxon>Magnoliopsida</taxon>
        <taxon>Liliopsida</taxon>
        <taxon>Poales</taxon>
        <taxon>Poaceae</taxon>
        <taxon>BOP clade</taxon>
        <taxon>Pooideae</taxon>
        <taxon>Triticodae</taxon>
        <taxon>Triticeae</taxon>
        <taxon>Triticinae</taxon>
        <taxon>Triticum</taxon>
    </lineage>
</organism>
<dbReference type="AlphaFoldDB" id="A0A9R0ZYW8"/>
<dbReference type="EMBL" id="LT934124">
    <property type="protein sequence ID" value="VAI86507.1"/>
    <property type="molecule type" value="Genomic_DNA"/>
</dbReference>
<dbReference type="Proteomes" id="UP000324705">
    <property type="component" value="Chromosome 7B"/>
</dbReference>
<dbReference type="SUPFAM" id="SSF101690">
    <property type="entry name" value="PAZ domain"/>
    <property type="match status" value="1"/>
</dbReference>
<dbReference type="Gene3D" id="2.170.260.10">
    <property type="entry name" value="paz domain"/>
    <property type="match status" value="1"/>
</dbReference>
<dbReference type="InterPro" id="IPR036085">
    <property type="entry name" value="PAZ_dom_sf"/>
</dbReference>
<dbReference type="CDD" id="cd02846">
    <property type="entry name" value="PAZ_argonaute_like"/>
    <property type="match status" value="1"/>
</dbReference>
<dbReference type="Gramene" id="TRITD7Bv1G077730.1">
    <property type="protein sequence ID" value="TRITD7Bv1G077730.1"/>
    <property type="gene ID" value="TRITD7Bv1G077730"/>
</dbReference>
<feature type="domain" description="PAZ" evidence="1">
    <location>
        <begin position="39"/>
        <end position="129"/>
    </location>
</feature>
<reference evidence="2 3" key="1">
    <citation type="submission" date="2017-09" db="EMBL/GenBank/DDBJ databases">
        <authorList>
            <consortium name="International Durum Wheat Genome Sequencing Consortium (IDWGSC)"/>
            <person name="Milanesi L."/>
        </authorList>
    </citation>
    <scope>NUCLEOTIDE SEQUENCE [LARGE SCALE GENOMIC DNA]</scope>
    <source>
        <strain evidence="3">cv. Svevo</strain>
    </source>
</reference>
<dbReference type="GO" id="GO:0003723">
    <property type="term" value="F:RNA binding"/>
    <property type="evidence" value="ECO:0007669"/>
    <property type="project" value="InterPro"/>
</dbReference>
<dbReference type="PROSITE" id="PS50821">
    <property type="entry name" value="PAZ"/>
    <property type="match status" value="1"/>
</dbReference>
<dbReference type="InterPro" id="IPR003100">
    <property type="entry name" value="PAZ_dom"/>
</dbReference>
<evidence type="ECO:0000313" key="2">
    <source>
        <dbReference type="EMBL" id="VAI86507.1"/>
    </source>
</evidence>
<dbReference type="Pfam" id="PF02170">
    <property type="entry name" value="PAZ"/>
    <property type="match status" value="1"/>
</dbReference>
<evidence type="ECO:0000259" key="1">
    <source>
        <dbReference type="PROSITE" id="PS50821"/>
    </source>
</evidence>
<keyword evidence="3" id="KW-1185">Reference proteome</keyword>
<protein>
    <recommendedName>
        <fullName evidence="1">PAZ domain-containing protein</fullName>
    </recommendedName>
</protein>
<sequence length="156" mass="18070">MLRFSPLPASWYRAETQLSSNGGLCKWRPSCCCGGMVGRLWFHVPLQIKKALKGLRVEVSHRGEVRRKYRINGLTKQSSRDLTGETKTVRDYFRETCKLQLSYDFLPCLQVGTEQKPNYLPMEVCALEAKLLLWWYGKTVNSTHRLWQNDLPTSTN</sequence>
<accession>A0A9R0ZYW8</accession>
<dbReference type="PANTHER" id="PTHR22891">
    <property type="entry name" value="EUKARYOTIC TRANSLATION INITIATION FACTOR 2C"/>
    <property type="match status" value="1"/>
</dbReference>